<dbReference type="OrthoDB" id="6586924at2"/>
<evidence type="ECO:0000313" key="2">
    <source>
        <dbReference type="EMBL" id="AGT09689.1"/>
    </source>
</evidence>
<dbReference type="HOGENOM" id="CLU_153891_1_0_5"/>
<feature type="domain" description="DUF6950" evidence="1">
    <location>
        <begin position="3"/>
        <end position="119"/>
    </location>
</feature>
<dbReference type="eggNOG" id="ENOG5032VH0">
    <property type="taxonomic scope" value="Bacteria"/>
</dbReference>
<dbReference type="Proteomes" id="UP000015480">
    <property type="component" value="Chromosome"/>
</dbReference>
<evidence type="ECO:0000259" key="1">
    <source>
        <dbReference type="Pfam" id="PF22262"/>
    </source>
</evidence>
<dbReference type="Pfam" id="PF22262">
    <property type="entry name" value="DUF6950"/>
    <property type="match status" value="1"/>
</dbReference>
<dbReference type="RefSeq" id="WP_020951327.1">
    <property type="nucleotide sequence ID" value="NC_022041.1"/>
</dbReference>
<dbReference type="InterPro" id="IPR053802">
    <property type="entry name" value="DUF6950"/>
</dbReference>
<keyword evidence="3" id="KW-1185">Reference proteome</keyword>
<reference evidence="2 3" key="1">
    <citation type="journal article" date="2014" name="BMC Genomics">
        <title>Architecture and functions of a multipartite genome of the methylotrophic bacterium Paracoccus aminophilus JCM 7686, containing primary and secondary chromids.</title>
        <authorList>
            <person name="Dziewit L."/>
            <person name="Czarnecki J."/>
            <person name="Wibberg D."/>
            <person name="Radlinska M."/>
            <person name="Mrozek P."/>
            <person name="Szymczak M."/>
            <person name="Schluter A."/>
            <person name="Puhler A."/>
            <person name="Bartosik D."/>
        </authorList>
    </citation>
    <scope>NUCLEOTIDE SEQUENCE [LARGE SCALE GENOMIC DNA]</scope>
    <source>
        <strain evidence="2">JCM 7686</strain>
    </source>
</reference>
<organism evidence="2 3">
    <name type="scientific">Paracoccus aminophilus JCM 7686</name>
    <dbReference type="NCBI Taxonomy" id="1367847"/>
    <lineage>
        <taxon>Bacteria</taxon>
        <taxon>Pseudomonadati</taxon>
        <taxon>Pseudomonadota</taxon>
        <taxon>Alphaproteobacteria</taxon>
        <taxon>Rhodobacterales</taxon>
        <taxon>Paracoccaceae</taxon>
        <taxon>Paracoccus</taxon>
    </lineage>
</organism>
<name>S5XQM5_PARAH</name>
<dbReference type="AlphaFoldDB" id="S5XQM5"/>
<dbReference type="STRING" id="1367847.JCM7686_2623"/>
<dbReference type="PATRIC" id="fig|1367847.3.peg.2626"/>
<dbReference type="EMBL" id="CP006650">
    <property type="protein sequence ID" value="AGT09689.1"/>
    <property type="molecule type" value="Genomic_DNA"/>
</dbReference>
<protein>
    <recommendedName>
        <fullName evidence="1">DUF6950 domain-containing protein</fullName>
    </recommendedName>
</protein>
<gene>
    <name evidence="2" type="ORF">JCM7686_2623</name>
</gene>
<dbReference type="KEGG" id="pami:JCM7686_2623"/>
<sequence length="123" mass="13987">MAARVGDYIRQSWHRPWSWGEVDCTLWVADWCLLYWGFDPAARWRGRYATEAEMRRITGGDLPGFLARECPLPQRAAAREGDVAVIAVAGHEVAAIRHGEKWAFRKPRGVGLVRAEAIQIWGR</sequence>
<accession>S5XQM5</accession>
<proteinExistence type="predicted"/>
<evidence type="ECO:0000313" key="3">
    <source>
        <dbReference type="Proteomes" id="UP000015480"/>
    </source>
</evidence>